<dbReference type="OrthoDB" id="668749at2"/>
<keyword evidence="7 8" id="KW-0472">Membrane</keyword>
<dbReference type="PANTHER" id="PTHR30269">
    <property type="entry name" value="TRANSMEMBRANE PROTEIN YFCA"/>
    <property type="match status" value="1"/>
</dbReference>
<feature type="transmembrane region" description="Helical" evidence="8">
    <location>
        <begin position="126"/>
        <end position="154"/>
    </location>
</feature>
<feature type="transmembrane region" description="Helical" evidence="8">
    <location>
        <begin position="96"/>
        <end position="114"/>
    </location>
</feature>
<gene>
    <name evidence="9" type="ORF">Fuma_02350</name>
</gene>
<proteinExistence type="inferred from homology"/>
<dbReference type="GO" id="GO:0005886">
    <property type="term" value="C:plasma membrane"/>
    <property type="evidence" value="ECO:0007669"/>
    <property type="project" value="UniProtKB-SubCell"/>
</dbReference>
<dbReference type="KEGG" id="fmr:Fuma_02350"/>
<feature type="transmembrane region" description="Helical" evidence="8">
    <location>
        <begin position="190"/>
        <end position="209"/>
    </location>
</feature>
<reference evidence="9 10" key="1">
    <citation type="journal article" date="2016" name="Front. Microbiol.">
        <title>Fuerstia marisgermanicae gen. nov., sp. nov., an Unusual Member of the Phylum Planctomycetes from the German Wadden Sea.</title>
        <authorList>
            <person name="Kohn T."/>
            <person name="Heuer A."/>
            <person name="Jogler M."/>
            <person name="Vollmers J."/>
            <person name="Boedeker C."/>
            <person name="Bunk B."/>
            <person name="Rast P."/>
            <person name="Borchert D."/>
            <person name="Glockner I."/>
            <person name="Freese H.M."/>
            <person name="Klenk H.P."/>
            <person name="Overmann J."/>
            <person name="Kaster A.K."/>
            <person name="Rohde M."/>
            <person name="Wiegand S."/>
            <person name="Jogler C."/>
        </authorList>
    </citation>
    <scope>NUCLEOTIDE SEQUENCE [LARGE SCALE GENOMIC DNA]</scope>
    <source>
        <strain evidence="9 10">NH11</strain>
    </source>
</reference>
<keyword evidence="4 8" id="KW-1003">Cell membrane</keyword>
<evidence type="ECO:0000256" key="6">
    <source>
        <dbReference type="ARBA" id="ARBA00022989"/>
    </source>
</evidence>
<evidence type="ECO:0000313" key="9">
    <source>
        <dbReference type="EMBL" id="APZ92738.1"/>
    </source>
</evidence>
<feature type="transmembrane region" description="Helical" evidence="8">
    <location>
        <begin position="71"/>
        <end position="89"/>
    </location>
</feature>
<keyword evidence="3" id="KW-0813">Transport</keyword>
<keyword evidence="6 8" id="KW-1133">Transmembrane helix</keyword>
<dbReference type="AlphaFoldDB" id="A0A1P8WF83"/>
<dbReference type="Pfam" id="PF01925">
    <property type="entry name" value="TauE"/>
    <property type="match status" value="1"/>
</dbReference>
<keyword evidence="10" id="KW-1185">Reference proteome</keyword>
<dbReference type="InterPro" id="IPR052017">
    <property type="entry name" value="TSUP"/>
</dbReference>
<evidence type="ECO:0000256" key="7">
    <source>
        <dbReference type="ARBA" id="ARBA00023136"/>
    </source>
</evidence>
<evidence type="ECO:0000256" key="1">
    <source>
        <dbReference type="ARBA" id="ARBA00004651"/>
    </source>
</evidence>
<evidence type="ECO:0000313" key="10">
    <source>
        <dbReference type="Proteomes" id="UP000187735"/>
    </source>
</evidence>
<protein>
    <recommendedName>
        <fullName evidence="8">Probable membrane transporter protein</fullName>
    </recommendedName>
</protein>
<name>A0A1P8WF83_9PLAN</name>
<accession>A0A1P8WF83</accession>
<evidence type="ECO:0000256" key="5">
    <source>
        <dbReference type="ARBA" id="ARBA00022692"/>
    </source>
</evidence>
<feature type="transmembrane region" description="Helical" evidence="8">
    <location>
        <begin position="221"/>
        <end position="241"/>
    </location>
</feature>
<comment type="subcellular location">
    <subcellularLocation>
        <location evidence="1 8">Cell membrane</location>
        <topology evidence="1 8">Multi-pass membrane protein</topology>
    </subcellularLocation>
</comment>
<keyword evidence="5 8" id="KW-0812">Transmembrane</keyword>
<dbReference type="InterPro" id="IPR002781">
    <property type="entry name" value="TM_pro_TauE-like"/>
</dbReference>
<dbReference type="EMBL" id="CP017641">
    <property type="protein sequence ID" value="APZ92738.1"/>
    <property type="molecule type" value="Genomic_DNA"/>
</dbReference>
<comment type="similarity">
    <text evidence="2 8">Belongs to the 4-toluene sulfonate uptake permease (TSUP) (TC 2.A.102) family.</text>
</comment>
<evidence type="ECO:0000256" key="4">
    <source>
        <dbReference type="ARBA" id="ARBA00022475"/>
    </source>
</evidence>
<sequence length="242" mass="25755">MTGVDVVIVALLVTASFIKGALGFADALFAMPLLVLLMPVSTAAPLMAIAALWTSVIILAREWKDVDVRPAALLIASSLVGIPTGIWLLNHVDQRIVKSVLGATVIVFSVWSIRRPGSIQLKTDRLAPVFGFTAGVLSGAFSTGGPPMVIYASLRRWSPQKFRSTMQAYSLVGSGWVITAHSLAGNVTAHSLNLLLVAAPLIFIGTLVGQRLTKYLATERFIQLVYIVLLLMGAGLVASSLF</sequence>
<evidence type="ECO:0000256" key="8">
    <source>
        <dbReference type="RuleBase" id="RU363041"/>
    </source>
</evidence>
<organism evidence="9 10">
    <name type="scientific">Fuerstiella marisgermanici</name>
    <dbReference type="NCBI Taxonomy" id="1891926"/>
    <lineage>
        <taxon>Bacteria</taxon>
        <taxon>Pseudomonadati</taxon>
        <taxon>Planctomycetota</taxon>
        <taxon>Planctomycetia</taxon>
        <taxon>Planctomycetales</taxon>
        <taxon>Planctomycetaceae</taxon>
        <taxon>Fuerstiella</taxon>
    </lineage>
</organism>
<dbReference type="Proteomes" id="UP000187735">
    <property type="component" value="Chromosome"/>
</dbReference>
<feature type="transmembrane region" description="Helical" evidence="8">
    <location>
        <begin position="36"/>
        <end position="59"/>
    </location>
</feature>
<feature type="transmembrane region" description="Helical" evidence="8">
    <location>
        <begin position="6"/>
        <end position="29"/>
    </location>
</feature>
<evidence type="ECO:0000256" key="3">
    <source>
        <dbReference type="ARBA" id="ARBA00022448"/>
    </source>
</evidence>
<dbReference type="PANTHER" id="PTHR30269:SF37">
    <property type="entry name" value="MEMBRANE TRANSPORTER PROTEIN"/>
    <property type="match status" value="1"/>
</dbReference>
<dbReference type="RefSeq" id="WP_077024319.1">
    <property type="nucleotide sequence ID" value="NZ_CP017641.1"/>
</dbReference>
<evidence type="ECO:0000256" key="2">
    <source>
        <dbReference type="ARBA" id="ARBA00009142"/>
    </source>
</evidence>